<dbReference type="NCBIfam" id="TIGR00370">
    <property type="entry name" value="5-oxoprolinase subunit PxpB"/>
    <property type="match status" value="1"/>
</dbReference>
<dbReference type="SUPFAM" id="SSF160467">
    <property type="entry name" value="PH0987 N-terminal domain-like"/>
    <property type="match status" value="1"/>
</dbReference>
<dbReference type="InterPro" id="IPR010016">
    <property type="entry name" value="PxpB"/>
</dbReference>
<proteinExistence type="predicted"/>
<dbReference type="InterPro" id="IPR003833">
    <property type="entry name" value="CT_C_D"/>
</dbReference>
<dbReference type="Gene3D" id="2.40.100.10">
    <property type="entry name" value="Cyclophilin-like"/>
    <property type="match status" value="1"/>
</dbReference>
<dbReference type="AlphaFoldDB" id="A0A250B4K4"/>
<organism evidence="5 6">
    <name type="scientific">Gibbsiella quercinecans</name>
    <dbReference type="NCBI Taxonomy" id="929813"/>
    <lineage>
        <taxon>Bacteria</taxon>
        <taxon>Pseudomonadati</taxon>
        <taxon>Pseudomonadota</taxon>
        <taxon>Gammaproteobacteria</taxon>
        <taxon>Enterobacterales</taxon>
        <taxon>Yersiniaceae</taxon>
        <taxon>Gibbsiella</taxon>
    </lineage>
</organism>
<keyword evidence="2" id="KW-0378">Hydrolase</keyword>
<dbReference type="Pfam" id="PF02682">
    <property type="entry name" value="CT_C_D"/>
    <property type="match status" value="1"/>
</dbReference>
<name>A0A250B4K4_9GAMM</name>
<dbReference type="PANTHER" id="PTHR34698">
    <property type="entry name" value="5-OXOPROLINASE SUBUNIT B"/>
    <property type="match status" value="1"/>
</dbReference>
<evidence type="ECO:0000313" key="5">
    <source>
        <dbReference type="EMBL" id="ATA21067.1"/>
    </source>
</evidence>
<dbReference type="GO" id="GO:0005524">
    <property type="term" value="F:ATP binding"/>
    <property type="evidence" value="ECO:0007669"/>
    <property type="project" value="UniProtKB-KW"/>
</dbReference>
<evidence type="ECO:0000256" key="3">
    <source>
        <dbReference type="ARBA" id="ARBA00022840"/>
    </source>
</evidence>
<reference evidence="5 6" key="1">
    <citation type="submission" date="2016-01" db="EMBL/GenBank/DDBJ databases">
        <authorList>
            <person name="Oliw E.H."/>
        </authorList>
    </citation>
    <scope>NUCLEOTIDE SEQUENCE [LARGE SCALE GENOMIC DNA]</scope>
    <source>
        <strain evidence="5 6">FRB97</strain>
    </source>
</reference>
<feature type="domain" description="Carboxyltransferase" evidence="4">
    <location>
        <begin position="25"/>
        <end position="236"/>
    </location>
</feature>
<evidence type="ECO:0000256" key="1">
    <source>
        <dbReference type="ARBA" id="ARBA00022741"/>
    </source>
</evidence>
<dbReference type="EMBL" id="CP014136">
    <property type="protein sequence ID" value="ATA21067.1"/>
    <property type="molecule type" value="Genomic_DNA"/>
</dbReference>
<keyword evidence="6" id="KW-1185">Reference proteome</keyword>
<dbReference type="InterPro" id="IPR029000">
    <property type="entry name" value="Cyclophilin-like_dom_sf"/>
</dbReference>
<evidence type="ECO:0000259" key="4">
    <source>
        <dbReference type="SMART" id="SM00796"/>
    </source>
</evidence>
<dbReference type="Gene3D" id="3.30.1360.40">
    <property type="match status" value="1"/>
</dbReference>
<accession>A0A250B4K4</accession>
<dbReference type="Proteomes" id="UP000217182">
    <property type="component" value="Chromosome"/>
</dbReference>
<dbReference type="GO" id="GO:0016787">
    <property type="term" value="F:hydrolase activity"/>
    <property type="evidence" value="ECO:0007669"/>
    <property type="project" value="UniProtKB-KW"/>
</dbReference>
<dbReference type="SMART" id="SM00796">
    <property type="entry name" value="AHS1"/>
    <property type="match status" value="1"/>
</dbReference>
<protein>
    <recommendedName>
        <fullName evidence="4">Carboxyltransferase domain-containing protein</fullName>
    </recommendedName>
</protein>
<dbReference type="PANTHER" id="PTHR34698:SF2">
    <property type="entry name" value="5-OXOPROLINASE SUBUNIT B"/>
    <property type="match status" value="1"/>
</dbReference>
<keyword evidence="3" id="KW-0067">ATP-binding</keyword>
<gene>
    <name evidence="5" type="ORF">AWC35_17910</name>
</gene>
<evidence type="ECO:0000256" key="2">
    <source>
        <dbReference type="ARBA" id="ARBA00022801"/>
    </source>
</evidence>
<sequence>MFKHDNDFSFMPDASAEFPWAGGGIVASGDSCVILEFSSIFCPEANHQAANAAAMLTAAKQAGKLIGVLDIVPAMVTVGVHYLPERIRCGEGESSPYKALCRQIIAVLQAPFSATLQPPRQIDIPVCYGGAFGPDLAQTAALCGLSPAALIEKHTAHWLDVLMLGFAPGHAYIGMLDSTLNPPRRATPRTQVRQGSIGIANRQSVIYPMDLPGGWNIIGRTPLTVFATDREEPCLFRNADRVRFVAIDEPTFYAMAQEAQR</sequence>
<keyword evidence="1" id="KW-0547">Nucleotide-binding</keyword>
<dbReference type="KEGG" id="gqu:AWC35_17910"/>
<evidence type="ECO:0000313" key="6">
    <source>
        <dbReference type="Proteomes" id="UP000217182"/>
    </source>
</evidence>
<dbReference type="SUPFAM" id="SSF50891">
    <property type="entry name" value="Cyclophilin-like"/>
    <property type="match status" value="1"/>
</dbReference>